<name>A0A5C4RPH8_9GAMM</name>
<feature type="transmembrane region" description="Helical" evidence="8">
    <location>
        <begin position="117"/>
        <end position="135"/>
    </location>
</feature>
<dbReference type="InterPro" id="IPR003342">
    <property type="entry name" value="ArnT-like_N"/>
</dbReference>
<dbReference type="RefSeq" id="WP_139449929.1">
    <property type="nucleotide sequence ID" value="NZ_SMDR01000004.1"/>
</dbReference>
<keyword evidence="5 8" id="KW-0812">Transmembrane</keyword>
<dbReference type="Pfam" id="PF02366">
    <property type="entry name" value="PMT"/>
    <property type="match status" value="1"/>
</dbReference>
<dbReference type="PANTHER" id="PTHR33908:SF11">
    <property type="entry name" value="MEMBRANE PROTEIN"/>
    <property type="match status" value="1"/>
</dbReference>
<feature type="transmembrane region" description="Helical" evidence="8">
    <location>
        <begin position="337"/>
        <end position="362"/>
    </location>
</feature>
<evidence type="ECO:0000256" key="2">
    <source>
        <dbReference type="ARBA" id="ARBA00022475"/>
    </source>
</evidence>
<comment type="caution">
    <text evidence="10">The sequence shown here is derived from an EMBL/GenBank/DDBJ whole genome shotgun (WGS) entry which is preliminary data.</text>
</comment>
<dbReference type="GO" id="GO:0000030">
    <property type="term" value="F:mannosyltransferase activity"/>
    <property type="evidence" value="ECO:0007669"/>
    <property type="project" value="InterPro"/>
</dbReference>
<keyword evidence="7 8" id="KW-0472">Membrane</keyword>
<evidence type="ECO:0000256" key="4">
    <source>
        <dbReference type="ARBA" id="ARBA00022679"/>
    </source>
</evidence>
<keyword evidence="6 8" id="KW-1133">Transmembrane helix</keyword>
<gene>
    <name evidence="10" type="ORF">E1B00_14170</name>
</gene>
<keyword evidence="3" id="KW-0328">Glycosyltransferase</keyword>
<evidence type="ECO:0000256" key="7">
    <source>
        <dbReference type="ARBA" id="ARBA00023136"/>
    </source>
</evidence>
<keyword evidence="11" id="KW-1185">Reference proteome</keyword>
<dbReference type="GO" id="GO:0005886">
    <property type="term" value="C:plasma membrane"/>
    <property type="evidence" value="ECO:0007669"/>
    <property type="project" value="UniProtKB-SubCell"/>
</dbReference>
<reference evidence="10 11" key="1">
    <citation type="submission" date="2019-03" db="EMBL/GenBank/DDBJ databases">
        <title>Arenimonas daejeonensis sp. nov., isolated from compost.</title>
        <authorList>
            <person name="Jeon C.O."/>
        </authorList>
    </citation>
    <scope>NUCLEOTIDE SEQUENCE [LARGE SCALE GENOMIC DNA]</scope>
    <source>
        <strain evidence="10 11">R29</strain>
    </source>
</reference>
<sequence length="687" mass="74289">MHDEQKAAPSRAVGMVLILLLAALAVLRSHGGTRLDGYTVDEPWHVVAGVSYLRTGDFRLNPEHPPLVKLVAGAAQSPDFVLPPFAALTEKSQERDWVERTMFLENDAAASQRATRAGLWTFHALLLVALGALVWRAMGLAWALGTLAFLAIEPTVAAHLPVAMTDLPLALTLAVAAVAAGLLLAEWRWHWVLATGVALGLVLGSKHSALAGLAGLGLVLGIGVLAGLRRSAGEFARRLLRVGIAGLLGVALLWAMYGFHFHAGPDGSDGFNRGMADKVADLNIPHWREGIAFADATHLLPRAYLWGLADTVRAGVEGRGQGSHLVWGVSHKGRPPWFTWPSILVSKLPLALMAMALLGLVALRWLPLPAAARWALGAALGVSTVHLLALMSGQGTYGGIRHALPIVVLLALPAGALVAAAWAQRRRALRVAALVPLAAALVMTVGEPRAWEYHNELAGGSEGAFRQFGNEGIDLGQRWPEIKAYHDAVIAPEGATLYSDYWFMEEQAIAARTNYRRKVDSIDDTNAEGVYEGYFLYGMHMTLPWPDWGWDPAVNLKGLELVQRIGYVAVYKGRRQDPQGRAGDVYQKVMEHLYKQGGGRDDVVAARLDETLDQLPFHVGAAIELGNAYLRLGDVAAAAEAYRRPLLQEKMPVEPLVKSQIEAQLERLATPGITAAEVKPLRNPWME</sequence>
<dbReference type="EMBL" id="SMDR01000004">
    <property type="protein sequence ID" value="TNJ32854.1"/>
    <property type="molecule type" value="Genomic_DNA"/>
</dbReference>
<dbReference type="Proteomes" id="UP000305760">
    <property type="component" value="Unassembled WGS sequence"/>
</dbReference>
<feature type="domain" description="ArnT-like N-terminal" evidence="9">
    <location>
        <begin position="50"/>
        <end position="262"/>
    </location>
</feature>
<organism evidence="10 11">
    <name type="scientific">Arenimonas terrae</name>
    <dbReference type="NCBI Taxonomy" id="2546226"/>
    <lineage>
        <taxon>Bacteria</taxon>
        <taxon>Pseudomonadati</taxon>
        <taxon>Pseudomonadota</taxon>
        <taxon>Gammaproteobacteria</taxon>
        <taxon>Lysobacterales</taxon>
        <taxon>Lysobacteraceae</taxon>
        <taxon>Arenimonas</taxon>
    </lineage>
</organism>
<dbReference type="PANTHER" id="PTHR33908">
    <property type="entry name" value="MANNOSYLTRANSFERASE YKCB-RELATED"/>
    <property type="match status" value="1"/>
</dbReference>
<feature type="transmembrane region" description="Helical" evidence="8">
    <location>
        <begin position="12"/>
        <end position="29"/>
    </location>
</feature>
<dbReference type="AlphaFoldDB" id="A0A5C4RPH8"/>
<feature type="transmembrane region" description="Helical" evidence="8">
    <location>
        <begin position="429"/>
        <end position="446"/>
    </location>
</feature>
<proteinExistence type="predicted"/>
<evidence type="ECO:0000313" key="11">
    <source>
        <dbReference type="Proteomes" id="UP000305760"/>
    </source>
</evidence>
<feature type="transmembrane region" description="Helical" evidence="8">
    <location>
        <begin position="240"/>
        <end position="259"/>
    </location>
</feature>
<feature type="transmembrane region" description="Helical" evidence="8">
    <location>
        <begin position="169"/>
        <end position="189"/>
    </location>
</feature>
<evidence type="ECO:0000313" key="10">
    <source>
        <dbReference type="EMBL" id="TNJ32854.1"/>
    </source>
</evidence>
<feature type="transmembrane region" description="Helical" evidence="8">
    <location>
        <begin position="403"/>
        <end position="422"/>
    </location>
</feature>
<evidence type="ECO:0000256" key="8">
    <source>
        <dbReference type="SAM" id="Phobius"/>
    </source>
</evidence>
<feature type="transmembrane region" description="Helical" evidence="8">
    <location>
        <begin position="374"/>
        <end position="391"/>
    </location>
</feature>
<dbReference type="InterPro" id="IPR050297">
    <property type="entry name" value="LipidA_mod_glycosyltrf_83"/>
</dbReference>
<dbReference type="GO" id="GO:0016763">
    <property type="term" value="F:pentosyltransferase activity"/>
    <property type="evidence" value="ECO:0007669"/>
    <property type="project" value="TreeGrafter"/>
</dbReference>
<keyword evidence="2" id="KW-1003">Cell membrane</keyword>
<accession>A0A5C4RPH8</accession>
<protein>
    <submittedName>
        <fullName evidence="10">Phospholipid carrier-dependent glycosyltransferase</fullName>
    </submittedName>
</protein>
<evidence type="ECO:0000256" key="5">
    <source>
        <dbReference type="ARBA" id="ARBA00022692"/>
    </source>
</evidence>
<evidence type="ECO:0000256" key="6">
    <source>
        <dbReference type="ARBA" id="ARBA00022989"/>
    </source>
</evidence>
<feature type="transmembrane region" description="Helical" evidence="8">
    <location>
        <begin position="209"/>
        <end position="228"/>
    </location>
</feature>
<evidence type="ECO:0000256" key="1">
    <source>
        <dbReference type="ARBA" id="ARBA00004651"/>
    </source>
</evidence>
<comment type="subcellular location">
    <subcellularLocation>
        <location evidence="1">Cell membrane</location>
        <topology evidence="1">Multi-pass membrane protein</topology>
    </subcellularLocation>
</comment>
<keyword evidence="4 10" id="KW-0808">Transferase</keyword>
<dbReference type="GO" id="GO:0006493">
    <property type="term" value="P:protein O-linked glycosylation"/>
    <property type="evidence" value="ECO:0007669"/>
    <property type="project" value="InterPro"/>
</dbReference>
<dbReference type="InterPro" id="IPR011990">
    <property type="entry name" value="TPR-like_helical_dom_sf"/>
</dbReference>
<evidence type="ECO:0000259" key="9">
    <source>
        <dbReference type="Pfam" id="PF02366"/>
    </source>
</evidence>
<feature type="transmembrane region" description="Helical" evidence="8">
    <location>
        <begin position="141"/>
        <end position="162"/>
    </location>
</feature>
<evidence type="ECO:0000256" key="3">
    <source>
        <dbReference type="ARBA" id="ARBA00022676"/>
    </source>
</evidence>
<dbReference type="Gene3D" id="1.25.40.10">
    <property type="entry name" value="Tetratricopeptide repeat domain"/>
    <property type="match status" value="1"/>
</dbReference>
<dbReference type="GO" id="GO:0009103">
    <property type="term" value="P:lipopolysaccharide biosynthetic process"/>
    <property type="evidence" value="ECO:0007669"/>
    <property type="project" value="UniProtKB-ARBA"/>
</dbReference>
<dbReference type="OrthoDB" id="180217at2"/>